<dbReference type="EMBL" id="DSDY01000171">
    <property type="protein sequence ID" value="HDS11095.1"/>
    <property type="molecule type" value="Genomic_DNA"/>
</dbReference>
<dbReference type="InterPro" id="IPR015946">
    <property type="entry name" value="KH_dom-like_a/b"/>
</dbReference>
<dbReference type="InterPro" id="IPR036102">
    <property type="entry name" value="OsmC/Ohrsf"/>
</dbReference>
<dbReference type="SUPFAM" id="SSF82784">
    <property type="entry name" value="OsmC-like"/>
    <property type="match status" value="1"/>
</dbReference>
<evidence type="ECO:0000313" key="1">
    <source>
        <dbReference type="EMBL" id="HDS11095.1"/>
    </source>
</evidence>
<dbReference type="Gene3D" id="3.30.300.20">
    <property type="match status" value="1"/>
</dbReference>
<dbReference type="AlphaFoldDB" id="A0A7C1E4N2"/>
<protein>
    <submittedName>
        <fullName evidence="1">OsmC family peroxiredoxin</fullName>
    </submittedName>
</protein>
<reference evidence="1" key="1">
    <citation type="journal article" date="2020" name="mSystems">
        <title>Genome- and Community-Level Interaction Insights into Carbon Utilization and Element Cycling Functions of Hydrothermarchaeota in Hydrothermal Sediment.</title>
        <authorList>
            <person name="Zhou Z."/>
            <person name="Liu Y."/>
            <person name="Xu W."/>
            <person name="Pan J."/>
            <person name="Luo Z.H."/>
            <person name="Li M."/>
        </authorList>
    </citation>
    <scope>NUCLEOTIDE SEQUENCE [LARGE SCALE GENOMIC DNA]</scope>
    <source>
        <strain evidence="1">SpSt-123</strain>
    </source>
</reference>
<name>A0A7C1E4N2_9CREN</name>
<organism evidence="1">
    <name type="scientific">Fervidicoccus fontis</name>
    <dbReference type="NCBI Taxonomy" id="683846"/>
    <lineage>
        <taxon>Archaea</taxon>
        <taxon>Thermoproteota</taxon>
        <taxon>Thermoprotei</taxon>
        <taxon>Fervidicoccales</taxon>
        <taxon>Fervidicoccaceae</taxon>
        <taxon>Fervidicoccus</taxon>
    </lineage>
</organism>
<gene>
    <name evidence="1" type="ORF">ENO04_05750</name>
</gene>
<proteinExistence type="predicted"/>
<sequence length="142" mass="15565">MKLTEIKIPLTHVEGESDSFGKAKITAGQSVFYVKENIMSSAEPGYPSPLEAFLSGLVGCEIIMFQMFASQLDLLGKFNMKVEADGEFEMGEGLKKLNIKYIFGGLSLDEARALLEMVKQSCPVYSTIKKSGVVIEESLVVE</sequence>
<dbReference type="Pfam" id="PF02566">
    <property type="entry name" value="OsmC"/>
    <property type="match status" value="1"/>
</dbReference>
<dbReference type="InterPro" id="IPR003718">
    <property type="entry name" value="OsmC/Ohr_fam"/>
</dbReference>
<comment type="caution">
    <text evidence="1">The sequence shown here is derived from an EMBL/GenBank/DDBJ whole genome shotgun (WGS) entry which is preliminary data.</text>
</comment>
<accession>A0A7C1E4N2</accession>